<evidence type="ECO:0000256" key="1">
    <source>
        <dbReference type="SAM" id="Phobius"/>
    </source>
</evidence>
<reference evidence="2 3" key="1">
    <citation type="submission" date="2024-06" db="EMBL/GenBank/DDBJ databases">
        <title>A chromosome-level genome assembly of beet webworm, Loxostege sticticalis.</title>
        <authorList>
            <person name="Zhang Y."/>
        </authorList>
    </citation>
    <scope>NUCLEOTIDE SEQUENCE [LARGE SCALE GENOMIC DNA]</scope>
    <source>
        <strain evidence="2">AQ026</strain>
        <tissue evidence="2">Whole body</tissue>
    </source>
</reference>
<protein>
    <submittedName>
        <fullName evidence="2">Uncharacterized protein</fullName>
    </submittedName>
</protein>
<accession>A0ABR3HG59</accession>
<sequence>MEWWCYAPILMAIIMFLLVGTICERRIETAIRRILERRRALLRPLTPPVEYDDMACSTTDLPLSRTPSLMITPSKQTLGDFKRELVADNRHEVPIEHRKLVFDVAC</sequence>
<dbReference type="EMBL" id="JBEUOH010000020">
    <property type="protein sequence ID" value="KAL0869403.1"/>
    <property type="molecule type" value="Genomic_DNA"/>
</dbReference>
<dbReference type="Proteomes" id="UP001549920">
    <property type="component" value="Unassembled WGS sequence"/>
</dbReference>
<evidence type="ECO:0000313" key="2">
    <source>
        <dbReference type="EMBL" id="KAL0869403.1"/>
    </source>
</evidence>
<keyword evidence="1" id="KW-0472">Membrane</keyword>
<gene>
    <name evidence="2" type="ORF">ABMA27_007643</name>
</gene>
<keyword evidence="3" id="KW-1185">Reference proteome</keyword>
<comment type="caution">
    <text evidence="2">The sequence shown here is derived from an EMBL/GenBank/DDBJ whole genome shotgun (WGS) entry which is preliminary data.</text>
</comment>
<organism evidence="2 3">
    <name type="scientific">Loxostege sticticalis</name>
    <name type="common">Beet webworm moth</name>
    <dbReference type="NCBI Taxonomy" id="481309"/>
    <lineage>
        <taxon>Eukaryota</taxon>
        <taxon>Metazoa</taxon>
        <taxon>Ecdysozoa</taxon>
        <taxon>Arthropoda</taxon>
        <taxon>Hexapoda</taxon>
        <taxon>Insecta</taxon>
        <taxon>Pterygota</taxon>
        <taxon>Neoptera</taxon>
        <taxon>Endopterygota</taxon>
        <taxon>Lepidoptera</taxon>
        <taxon>Glossata</taxon>
        <taxon>Ditrysia</taxon>
        <taxon>Pyraloidea</taxon>
        <taxon>Crambidae</taxon>
        <taxon>Pyraustinae</taxon>
        <taxon>Loxostege</taxon>
    </lineage>
</organism>
<feature type="transmembrane region" description="Helical" evidence="1">
    <location>
        <begin position="6"/>
        <end position="23"/>
    </location>
</feature>
<keyword evidence="1" id="KW-1133">Transmembrane helix</keyword>
<name>A0ABR3HG59_LOXSC</name>
<proteinExistence type="predicted"/>
<evidence type="ECO:0000313" key="3">
    <source>
        <dbReference type="Proteomes" id="UP001549920"/>
    </source>
</evidence>
<keyword evidence="1" id="KW-0812">Transmembrane</keyword>